<dbReference type="Proteomes" id="UP000006055">
    <property type="component" value="Chromosome"/>
</dbReference>
<evidence type="ECO:0000256" key="5">
    <source>
        <dbReference type="ARBA" id="ARBA00023002"/>
    </source>
</evidence>
<dbReference type="KEGG" id="dti:Desti_4619"/>
<dbReference type="Gene3D" id="3.30.360.10">
    <property type="entry name" value="Dihydrodipicolinate Reductase, domain 2"/>
    <property type="match status" value="1"/>
</dbReference>
<keyword evidence="4 7" id="KW-0521">NADP</keyword>
<dbReference type="InterPro" id="IPR023013">
    <property type="entry name" value="AGPR_AS"/>
</dbReference>
<dbReference type="CDD" id="cd23934">
    <property type="entry name" value="AGPR_1_C"/>
    <property type="match status" value="1"/>
</dbReference>
<name>I4CCF2_DESTA</name>
<feature type="domain" description="Semialdehyde dehydrogenase NAD-binding" evidence="9">
    <location>
        <begin position="3"/>
        <end position="141"/>
    </location>
</feature>
<comment type="subcellular location">
    <subcellularLocation>
        <location evidence="7">Cytoplasm</location>
    </subcellularLocation>
</comment>
<gene>
    <name evidence="7" type="primary">argC</name>
    <name evidence="10" type="ordered locus">Desti_4619</name>
</gene>
<organism evidence="10 11">
    <name type="scientific">Desulfomonile tiedjei (strain ATCC 49306 / DSM 6799 / DCB-1)</name>
    <dbReference type="NCBI Taxonomy" id="706587"/>
    <lineage>
        <taxon>Bacteria</taxon>
        <taxon>Pseudomonadati</taxon>
        <taxon>Thermodesulfobacteriota</taxon>
        <taxon>Desulfomonilia</taxon>
        <taxon>Desulfomonilales</taxon>
        <taxon>Desulfomonilaceae</taxon>
        <taxon>Desulfomonile</taxon>
    </lineage>
</organism>
<dbReference type="PATRIC" id="fig|706587.4.peg.5231"/>
<reference evidence="11" key="1">
    <citation type="submission" date="2012-06" db="EMBL/GenBank/DDBJ databases">
        <title>Complete sequence of chromosome of Desulfomonile tiedjei DSM 6799.</title>
        <authorList>
            <person name="Lucas S."/>
            <person name="Copeland A."/>
            <person name="Lapidus A."/>
            <person name="Glavina del Rio T."/>
            <person name="Dalin E."/>
            <person name="Tice H."/>
            <person name="Bruce D."/>
            <person name="Goodwin L."/>
            <person name="Pitluck S."/>
            <person name="Peters L."/>
            <person name="Ovchinnikova G."/>
            <person name="Zeytun A."/>
            <person name="Lu M."/>
            <person name="Kyrpides N."/>
            <person name="Mavromatis K."/>
            <person name="Ivanova N."/>
            <person name="Brettin T."/>
            <person name="Detter J.C."/>
            <person name="Han C."/>
            <person name="Larimer F."/>
            <person name="Land M."/>
            <person name="Hauser L."/>
            <person name="Markowitz V."/>
            <person name="Cheng J.-F."/>
            <person name="Hugenholtz P."/>
            <person name="Woyke T."/>
            <person name="Wu D."/>
            <person name="Spring S."/>
            <person name="Schroeder M."/>
            <person name="Brambilla E."/>
            <person name="Klenk H.-P."/>
            <person name="Eisen J.A."/>
        </authorList>
    </citation>
    <scope>NUCLEOTIDE SEQUENCE [LARGE SCALE GENOMIC DNA]</scope>
    <source>
        <strain evidence="11">ATCC 49306 / DSM 6799 / DCB-1</strain>
    </source>
</reference>
<keyword evidence="3 7" id="KW-0028">Amino-acid biosynthesis</keyword>
<comment type="pathway">
    <text evidence="1 7">Amino-acid biosynthesis; L-arginine biosynthesis; N(2)-acetyl-L-ornithine from L-glutamate: step 3/4.</text>
</comment>
<dbReference type="SMART" id="SM00859">
    <property type="entry name" value="Semialdhyde_dh"/>
    <property type="match status" value="1"/>
</dbReference>
<comment type="catalytic activity">
    <reaction evidence="6 7">
        <text>N-acetyl-L-glutamate 5-semialdehyde + phosphate + NADP(+) = N-acetyl-L-glutamyl 5-phosphate + NADPH + H(+)</text>
        <dbReference type="Rhea" id="RHEA:21588"/>
        <dbReference type="ChEBI" id="CHEBI:15378"/>
        <dbReference type="ChEBI" id="CHEBI:29123"/>
        <dbReference type="ChEBI" id="CHEBI:43474"/>
        <dbReference type="ChEBI" id="CHEBI:57783"/>
        <dbReference type="ChEBI" id="CHEBI:57936"/>
        <dbReference type="ChEBI" id="CHEBI:58349"/>
        <dbReference type="EC" id="1.2.1.38"/>
    </reaction>
</comment>
<proteinExistence type="inferred from homology"/>
<dbReference type="FunFam" id="3.30.360.10:FF:000014">
    <property type="entry name" value="N-acetyl-gamma-glutamyl-phosphate reductase"/>
    <property type="match status" value="1"/>
</dbReference>
<dbReference type="UniPathway" id="UPA00068">
    <property type="reaction ID" value="UER00108"/>
</dbReference>
<feature type="active site" evidence="7 8">
    <location>
        <position position="149"/>
    </location>
</feature>
<dbReference type="GO" id="GO:0051287">
    <property type="term" value="F:NAD binding"/>
    <property type="evidence" value="ECO:0007669"/>
    <property type="project" value="InterPro"/>
</dbReference>
<dbReference type="Pfam" id="PF01118">
    <property type="entry name" value="Semialdhyde_dh"/>
    <property type="match status" value="1"/>
</dbReference>
<dbReference type="GO" id="GO:0005737">
    <property type="term" value="C:cytoplasm"/>
    <property type="evidence" value="ECO:0007669"/>
    <property type="project" value="UniProtKB-SubCell"/>
</dbReference>
<evidence type="ECO:0000313" key="11">
    <source>
        <dbReference type="Proteomes" id="UP000006055"/>
    </source>
</evidence>
<dbReference type="EMBL" id="CP003360">
    <property type="protein sequence ID" value="AFM27243.1"/>
    <property type="molecule type" value="Genomic_DNA"/>
</dbReference>
<dbReference type="Pfam" id="PF22698">
    <property type="entry name" value="Semialdhyde_dhC_1"/>
    <property type="match status" value="1"/>
</dbReference>
<dbReference type="GO" id="GO:0070401">
    <property type="term" value="F:NADP+ binding"/>
    <property type="evidence" value="ECO:0007669"/>
    <property type="project" value="InterPro"/>
</dbReference>
<dbReference type="SUPFAM" id="SSF55347">
    <property type="entry name" value="Glyceraldehyde-3-phosphate dehydrogenase-like, C-terminal domain"/>
    <property type="match status" value="1"/>
</dbReference>
<dbReference type="EC" id="1.2.1.38" evidence="7"/>
<evidence type="ECO:0000259" key="9">
    <source>
        <dbReference type="SMART" id="SM00859"/>
    </source>
</evidence>
<dbReference type="InterPro" id="IPR000534">
    <property type="entry name" value="Semialdehyde_DH_NAD-bd"/>
</dbReference>
<keyword evidence="2 7" id="KW-0055">Arginine biosynthesis</keyword>
<dbReference type="SUPFAM" id="SSF51735">
    <property type="entry name" value="NAD(P)-binding Rossmann-fold domains"/>
    <property type="match status" value="1"/>
</dbReference>
<keyword evidence="5 7" id="KW-0560">Oxidoreductase</keyword>
<dbReference type="NCBIfam" id="TIGR01850">
    <property type="entry name" value="argC"/>
    <property type="match status" value="1"/>
</dbReference>
<dbReference type="PANTHER" id="PTHR32338:SF10">
    <property type="entry name" value="N-ACETYL-GAMMA-GLUTAMYL-PHOSPHATE REDUCTASE, CHLOROPLASTIC-RELATED"/>
    <property type="match status" value="1"/>
</dbReference>
<dbReference type="STRING" id="706587.Desti_4619"/>
<dbReference type="InterPro" id="IPR036291">
    <property type="entry name" value="NAD(P)-bd_dom_sf"/>
</dbReference>
<dbReference type="OrthoDB" id="9801289at2"/>
<dbReference type="InterPro" id="IPR050085">
    <property type="entry name" value="AGPR"/>
</dbReference>
<evidence type="ECO:0000256" key="2">
    <source>
        <dbReference type="ARBA" id="ARBA00022571"/>
    </source>
</evidence>
<dbReference type="CDD" id="cd17895">
    <property type="entry name" value="AGPR_1_N"/>
    <property type="match status" value="1"/>
</dbReference>
<dbReference type="InterPro" id="IPR058924">
    <property type="entry name" value="AGPR_dimerisation_dom"/>
</dbReference>
<dbReference type="GO" id="GO:0006526">
    <property type="term" value="P:L-arginine biosynthetic process"/>
    <property type="evidence" value="ECO:0007669"/>
    <property type="project" value="UniProtKB-UniRule"/>
</dbReference>
<evidence type="ECO:0000313" key="10">
    <source>
        <dbReference type="EMBL" id="AFM27243.1"/>
    </source>
</evidence>
<comment type="function">
    <text evidence="7">Catalyzes the NADPH-dependent reduction of N-acetyl-5-glutamyl phosphate to yield N-acetyl-L-glutamate 5-semialdehyde.</text>
</comment>
<keyword evidence="11" id="KW-1185">Reference proteome</keyword>
<dbReference type="PROSITE" id="PS01224">
    <property type="entry name" value="ARGC"/>
    <property type="match status" value="1"/>
</dbReference>
<dbReference type="HOGENOM" id="CLU_006384_0_1_7"/>
<comment type="similarity">
    <text evidence="7">Belongs to the NAGSA dehydrogenase family. Type 1 subfamily.</text>
</comment>
<protein>
    <recommendedName>
        <fullName evidence="7">N-acetyl-gamma-glutamyl-phosphate reductase</fullName>
        <shortName evidence="7">AGPR</shortName>
        <ecNumber evidence="7">1.2.1.38</ecNumber>
    </recommendedName>
    <alternativeName>
        <fullName evidence="7">N-acetyl-glutamate semialdehyde dehydrogenase</fullName>
        <shortName evidence="7">NAGSA dehydrogenase</shortName>
    </alternativeName>
</protein>
<sequence>MIRALVFGVTGYTGLELVRLLSTHPEIFIVAGSSRTWAGKRASEALPFVNRAKDFPLRTLEDLLEDPQADIAFLALPHGESMAVIRPLLEAGLKVVDLSADLRLNDAEVYQDWYGPHKDPELIPRAVYGLPELYREEIRKADLVANPGCYPTSVILALVPLMKLSEVDTSCPVVDSKSGISGAGRGAKLNTSFCEAGESFKPYGVIRHRHIPEMEQELSKVAGKPVKVRFTPHLIPVSRGMVSTIHVRLIQPLSAVSIRELYIEHYRSEPFVKVLPAGKFPDTAFVRGSNQCHLAIEVDERTGWLIVMSAIDNLVKGASGAAVQNANLMTGLEESSGLSGLPLFP</sequence>
<dbReference type="HAMAP" id="MF_00150">
    <property type="entry name" value="ArgC_type1"/>
    <property type="match status" value="1"/>
</dbReference>
<evidence type="ECO:0000256" key="8">
    <source>
        <dbReference type="PROSITE-ProRule" id="PRU10010"/>
    </source>
</evidence>
<evidence type="ECO:0000256" key="7">
    <source>
        <dbReference type="HAMAP-Rule" id="MF_00150"/>
    </source>
</evidence>
<dbReference type="RefSeq" id="WP_014812353.1">
    <property type="nucleotide sequence ID" value="NC_018025.1"/>
</dbReference>
<dbReference type="GO" id="GO:0003942">
    <property type="term" value="F:N-acetyl-gamma-glutamyl-phosphate reductase activity"/>
    <property type="evidence" value="ECO:0007669"/>
    <property type="project" value="UniProtKB-UniRule"/>
</dbReference>
<dbReference type="PANTHER" id="PTHR32338">
    <property type="entry name" value="N-ACETYL-GAMMA-GLUTAMYL-PHOSPHATE REDUCTASE, CHLOROPLASTIC-RELATED-RELATED"/>
    <property type="match status" value="1"/>
</dbReference>
<dbReference type="AlphaFoldDB" id="I4CCF2"/>
<keyword evidence="7" id="KW-0963">Cytoplasm</keyword>
<evidence type="ECO:0000256" key="4">
    <source>
        <dbReference type="ARBA" id="ARBA00022857"/>
    </source>
</evidence>
<dbReference type="Gene3D" id="3.40.50.720">
    <property type="entry name" value="NAD(P)-binding Rossmann-like Domain"/>
    <property type="match status" value="1"/>
</dbReference>
<dbReference type="InterPro" id="IPR000706">
    <property type="entry name" value="AGPR_type-1"/>
</dbReference>
<accession>I4CCF2</accession>
<evidence type="ECO:0000256" key="1">
    <source>
        <dbReference type="ARBA" id="ARBA00004862"/>
    </source>
</evidence>
<evidence type="ECO:0000256" key="6">
    <source>
        <dbReference type="ARBA" id="ARBA00050557"/>
    </source>
</evidence>
<evidence type="ECO:0000256" key="3">
    <source>
        <dbReference type="ARBA" id="ARBA00022605"/>
    </source>
</evidence>
<dbReference type="eggNOG" id="COG0002">
    <property type="taxonomic scope" value="Bacteria"/>
</dbReference>